<dbReference type="EMBL" id="NAJO01000119">
    <property type="protein sequence ID" value="OQN95254.1"/>
    <property type="molecule type" value="Genomic_DNA"/>
</dbReference>
<gene>
    <name evidence="1" type="ORF">B0A48_18711</name>
</gene>
<dbReference type="InParanoid" id="A0A1V8S7N2"/>
<comment type="caution">
    <text evidence="1">The sequence shown here is derived from an EMBL/GenBank/DDBJ whole genome shotgun (WGS) entry which is preliminary data.</text>
</comment>
<accession>A0A1V8S7N2</accession>
<dbReference type="AlphaFoldDB" id="A0A1V8S7N2"/>
<name>A0A1V8S7N2_9PEZI</name>
<evidence type="ECO:0000313" key="1">
    <source>
        <dbReference type="EMBL" id="OQN95254.1"/>
    </source>
</evidence>
<organism evidence="1 2">
    <name type="scientific">Cryoendolithus antarcticus</name>
    <dbReference type="NCBI Taxonomy" id="1507870"/>
    <lineage>
        <taxon>Eukaryota</taxon>
        <taxon>Fungi</taxon>
        <taxon>Dikarya</taxon>
        <taxon>Ascomycota</taxon>
        <taxon>Pezizomycotina</taxon>
        <taxon>Dothideomycetes</taxon>
        <taxon>Dothideomycetidae</taxon>
        <taxon>Cladosporiales</taxon>
        <taxon>Cladosporiaceae</taxon>
        <taxon>Cryoendolithus</taxon>
    </lineage>
</organism>
<reference evidence="2" key="1">
    <citation type="submission" date="2017-03" db="EMBL/GenBank/DDBJ databases">
        <title>Genomes of endolithic fungi from Antarctica.</title>
        <authorList>
            <person name="Coleine C."/>
            <person name="Masonjones S."/>
            <person name="Stajich J.E."/>
        </authorList>
    </citation>
    <scope>NUCLEOTIDE SEQUENCE [LARGE SCALE GENOMIC DNA]</scope>
    <source>
        <strain evidence="2">CCFEE 5527</strain>
    </source>
</reference>
<keyword evidence="2" id="KW-1185">Reference proteome</keyword>
<sequence>MKHRTVRRWAVMSAIPSEGLLIRILITSPILSEQAVSHIDARVPAAIAAIMPAGCGFPRELVRKAKFGELDEAVAIVLKLLIRHRSILVQIERRHARDPAASIHDAVIS</sequence>
<evidence type="ECO:0000313" key="2">
    <source>
        <dbReference type="Proteomes" id="UP000192596"/>
    </source>
</evidence>
<proteinExistence type="predicted"/>
<protein>
    <submittedName>
        <fullName evidence="1">Uncharacterized protein</fullName>
    </submittedName>
</protein>
<dbReference type="Proteomes" id="UP000192596">
    <property type="component" value="Unassembled WGS sequence"/>
</dbReference>